<name>A0A4R3J4W2_9RHOB</name>
<dbReference type="EMBL" id="SLZU01000024">
    <property type="protein sequence ID" value="TCS58946.1"/>
    <property type="molecule type" value="Genomic_DNA"/>
</dbReference>
<protein>
    <submittedName>
        <fullName evidence="1">Uncharacterized protein</fullName>
    </submittedName>
</protein>
<gene>
    <name evidence="1" type="ORF">EDD52_12419</name>
</gene>
<proteinExistence type="predicted"/>
<dbReference type="AlphaFoldDB" id="A0A4R3J4W2"/>
<dbReference type="Proteomes" id="UP000295696">
    <property type="component" value="Unassembled WGS sequence"/>
</dbReference>
<accession>A0A4R3J4W2</accession>
<keyword evidence="2" id="KW-1185">Reference proteome</keyword>
<organism evidence="1 2">
    <name type="scientific">Primorskyibacter sedentarius</name>
    <dbReference type="NCBI Taxonomy" id="745311"/>
    <lineage>
        <taxon>Bacteria</taxon>
        <taxon>Pseudomonadati</taxon>
        <taxon>Pseudomonadota</taxon>
        <taxon>Alphaproteobacteria</taxon>
        <taxon>Rhodobacterales</taxon>
        <taxon>Roseobacteraceae</taxon>
        <taxon>Primorskyibacter</taxon>
    </lineage>
</organism>
<sequence length="64" mass="6881">MPLGVVRSSKTSAPISIRRDCGRNQLEPLLMPSWQRGVLDGMWLARSVTVGIGKGSGTGDYLAH</sequence>
<evidence type="ECO:0000313" key="1">
    <source>
        <dbReference type="EMBL" id="TCS58946.1"/>
    </source>
</evidence>
<reference evidence="1 2" key="1">
    <citation type="submission" date="2019-03" db="EMBL/GenBank/DDBJ databases">
        <title>Genomic Encyclopedia of Type Strains, Phase IV (KMG-IV): sequencing the most valuable type-strain genomes for metagenomic binning, comparative biology and taxonomic classification.</title>
        <authorList>
            <person name="Goeker M."/>
        </authorList>
    </citation>
    <scope>NUCLEOTIDE SEQUENCE [LARGE SCALE GENOMIC DNA]</scope>
    <source>
        <strain evidence="1 2">DSM 104836</strain>
    </source>
</reference>
<evidence type="ECO:0000313" key="2">
    <source>
        <dbReference type="Proteomes" id="UP000295696"/>
    </source>
</evidence>
<comment type="caution">
    <text evidence="1">The sequence shown here is derived from an EMBL/GenBank/DDBJ whole genome shotgun (WGS) entry which is preliminary data.</text>
</comment>